<dbReference type="Pfam" id="PF13738">
    <property type="entry name" value="Pyr_redox_3"/>
    <property type="match status" value="1"/>
</dbReference>
<protein>
    <submittedName>
        <fullName evidence="1">NAD(P)/FAD-dependent oxidoreductase</fullName>
    </submittedName>
</protein>
<keyword evidence="2" id="KW-1185">Reference proteome</keyword>
<proteinExistence type="predicted"/>
<comment type="caution">
    <text evidence="1">The sequence shown here is derived from an EMBL/GenBank/DDBJ whole genome shotgun (WGS) entry which is preliminary data.</text>
</comment>
<dbReference type="SUPFAM" id="SSF51905">
    <property type="entry name" value="FAD/NAD(P)-binding domain"/>
    <property type="match status" value="2"/>
</dbReference>
<reference evidence="2" key="1">
    <citation type="journal article" date="2019" name="Int. J. Syst. Evol. Microbiol.">
        <title>The Global Catalogue of Microorganisms (GCM) 10K type strain sequencing project: providing services to taxonomists for standard genome sequencing and annotation.</title>
        <authorList>
            <consortium name="The Broad Institute Genomics Platform"/>
            <consortium name="The Broad Institute Genome Sequencing Center for Infectious Disease"/>
            <person name="Wu L."/>
            <person name="Ma J."/>
        </authorList>
    </citation>
    <scope>NUCLEOTIDE SEQUENCE [LARGE SCALE GENOMIC DNA]</scope>
    <source>
        <strain evidence="2">JCM 16014</strain>
    </source>
</reference>
<evidence type="ECO:0000313" key="1">
    <source>
        <dbReference type="EMBL" id="GAA2065922.1"/>
    </source>
</evidence>
<dbReference type="RefSeq" id="WP_344672092.1">
    <property type="nucleotide sequence ID" value="NZ_BAAAQN010000106.1"/>
</dbReference>
<sequence length="493" mass="54289">MAPHHDAIIVGAGFGGLGAAIQFRRLGLRNLAILERGDGVGGVWRANRYPGVAVDIPSANYSFSFEPNPYWSRLYAPGTEILRYAEHVTDKYGLRGSLSCGTTVDSARWMPAAEHWSVRLQDGRELTARFLVTATGSLSQPKRPDIPGLDDFAGPVLHTAYWDDGHDLDGRRVAVIGTGASAVQAVPEIARRARTVTVFQRTPVWVLPRVDVPIPRAAARLFALLPATHQAARLANAAAMEFITVVGGQHYRRAPWANKAVELLGRAHLRAQVPDAETRSALTPGYTFGCKRPTASNAYLAAFAQPRVRLVTEAIEQVERDGVRVADGTLVEADVLVLATGFDVWDQNFPAFRVEGRDGRDLGQWWRTTRFQAYQGLSIPGFPNFLSMTSPYSYTGLCYFWTVESQMRHMARLFGELRRRGAETFEVREEADAEFGERMREAAHGSIYGQAGCAAVNGYYFSPHGDPAIARPSSAWRGLRENASFPLGDYAFC</sequence>
<dbReference type="Gene3D" id="3.50.50.60">
    <property type="entry name" value="FAD/NAD(P)-binding domain"/>
    <property type="match status" value="2"/>
</dbReference>
<gene>
    <name evidence="1" type="ORF">GCM10009839_91990</name>
</gene>
<organism evidence="1 2">
    <name type="scientific">Catenulispora yoronensis</name>
    <dbReference type="NCBI Taxonomy" id="450799"/>
    <lineage>
        <taxon>Bacteria</taxon>
        <taxon>Bacillati</taxon>
        <taxon>Actinomycetota</taxon>
        <taxon>Actinomycetes</taxon>
        <taxon>Catenulisporales</taxon>
        <taxon>Catenulisporaceae</taxon>
        <taxon>Catenulispora</taxon>
    </lineage>
</organism>
<dbReference type="Proteomes" id="UP001500751">
    <property type="component" value="Unassembled WGS sequence"/>
</dbReference>
<accession>A0ABP5H756</accession>
<dbReference type="InterPro" id="IPR036188">
    <property type="entry name" value="FAD/NAD-bd_sf"/>
</dbReference>
<name>A0ABP5H756_9ACTN</name>
<dbReference type="PRINTS" id="PR00411">
    <property type="entry name" value="PNDRDTASEI"/>
</dbReference>
<dbReference type="InterPro" id="IPR051209">
    <property type="entry name" value="FAD-bind_Monooxygenase_sf"/>
</dbReference>
<dbReference type="EMBL" id="BAAAQN010000106">
    <property type="protein sequence ID" value="GAA2065922.1"/>
    <property type="molecule type" value="Genomic_DNA"/>
</dbReference>
<evidence type="ECO:0000313" key="2">
    <source>
        <dbReference type="Proteomes" id="UP001500751"/>
    </source>
</evidence>
<dbReference type="PANTHER" id="PTHR42877">
    <property type="entry name" value="L-ORNITHINE N(5)-MONOOXYGENASE-RELATED"/>
    <property type="match status" value="1"/>
</dbReference>
<dbReference type="PANTHER" id="PTHR42877:SF4">
    <property type="entry name" value="FAD_NAD(P)-BINDING DOMAIN-CONTAINING PROTEIN-RELATED"/>
    <property type="match status" value="1"/>
</dbReference>